<dbReference type="SMART" id="SM00448">
    <property type="entry name" value="REC"/>
    <property type="match status" value="1"/>
</dbReference>
<dbReference type="CDD" id="cd00156">
    <property type="entry name" value="REC"/>
    <property type="match status" value="1"/>
</dbReference>
<dbReference type="InterPro" id="IPR001789">
    <property type="entry name" value="Sig_transdc_resp-reg_receiver"/>
</dbReference>
<keyword evidence="5" id="KW-0597">Phosphoprotein</keyword>
<dbReference type="SUPFAM" id="SSF47226">
    <property type="entry name" value="Histidine-containing phosphotransfer domain, HPT domain"/>
    <property type="match status" value="1"/>
</dbReference>
<keyword evidence="9" id="KW-1185">Reference proteome</keyword>
<comment type="cofactor">
    <cofactor evidence="1">
        <name>Mg(2+)</name>
        <dbReference type="ChEBI" id="CHEBI:18420"/>
    </cofactor>
</comment>
<comment type="catalytic activity">
    <reaction evidence="4">
        <text>2 GTP = 3',3'-c-di-GMP + 2 diphosphate</text>
        <dbReference type="Rhea" id="RHEA:24898"/>
        <dbReference type="ChEBI" id="CHEBI:33019"/>
        <dbReference type="ChEBI" id="CHEBI:37565"/>
        <dbReference type="ChEBI" id="CHEBI:58805"/>
        <dbReference type="EC" id="2.7.7.65"/>
    </reaction>
</comment>
<dbReference type="KEGG" id="msx:AU14_07795"/>
<dbReference type="GO" id="GO:1902201">
    <property type="term" value="P:negative regulation of bacterial-type flagellum-dependent cell motility"/>
    <property type="evidence" value="ECO:0007669"/>
    <property type="project" value="TreeGrafter"/>
</dbReference>
<protein>
    <recommendedName>
        <fullName evidence="2">diguanylate cyclase</fullName>
        <ecNumber evidence="2">2.7.7.65</ecNumber>
    </recommendedName>
</protein>
<evidence type="ECO:0000256" key="4">
    <source>
        <dbReference type="ARBA" id="ARBA00034247"/>
    </source>
</evidence>
<feature type="modified residue" description="4-aspartylphosphate" evidence="5">
    <location>
        <position position="309"/>
    </location>
</feature>
<dbReference type="EMBL" id="CP007151">
    <property type="protein sequence ID" value="AHI28539.1"/>
    <property type="molecule type" value="Genomic_DNA"/>
</dbReference>
<evidence type="ECO:0000259" key="6">
    <source>
        <dbReference type="PROSITE" id="PS50110"/>
    </source>
</evidence>
<evidence type="ECO:0000313" key="8">
    <source>
        <dbReference type="EMBL" id="AHI28539.1"/>
    </source>
</evidence>
<evidence type="ECO:0000256" key="5">
    <source>
        <dbReference type="PROSITE-ProRule" id="PRU00169"/>
    </source>
</evidence>
<dbReference type="InterPro" id="IPR011006">
    <property type="entry name" value="CheY-like_superfamily"/>
</dbReference>
<feature type="domain" description="Response regulatory" evidence="6">
    <location>
        <begin position="141"/>
        <end position="250"/>
    </location>
</feature>
<dbReference type="GO" id="GO:0043709">
    <property type="term" value="P:cell adhesion involved in single-species biofilm formation"/>
    <property type="evidence" value="ECO:0007669"/>
    <property type="project" value="TreeGrafter"/>
</dbReference>
<dbReference type="NCBIfam" id="TIGR00254">
    <property type="entry name" value="GGDEF"/>
    <property type="match status" value="1"/>
</dbReference>
<evidence type="ECO:0000256" key="3">
    <source>
        <dbReference type="ARBA" id="ARBA00023012"/>
    </source>
</evidence>
<dbReference type="EC" id="2.7.7.65" evidence="2"/>
<organism evidence="8 9">
    <name type="scientific">Marinobacter similis</name>
    <dbReference type="NCBI Taxonomy" id="1420916"/>
    <lineage>
        <taxon>Bacteria</taxon>
        <taxon>Pseudomonadati</taxon>
        <taxon>Pseudomonadota</taxon>
        <taxon>Gammaproteobacteria</taxon>
        <taxon>Pseudomonadales</taxon>
        <taxon>Marinobacteraceae</taxon>
        <taxon>Marinobacter</taxon>
    </lineage>
</organism>
<dbReference type="InterPro" id="IPR008207">
    <property type="entry name" value="Sig_transdc_His_kin_Hpt_dom"/>
</dbReference>
<accession>W5YI70</accession>
<dbReference type="GO" id="GO:0004672">
    <property type="term" value="F:protein kinase activity"/>
    <property type="evidence" value="ECO:0007669"/>
    <property type="project" value="UniProtKB-ARBA"/>
</dbReference>
<dbReference type="SUPFAM" id="SSF55073">
    <property type="entry name" value="Nucleotide cyclase"/>
    <property type="match status" value="1"/>
</dbReference>
<dbReference type="PROSITE" id="PS50887">
    <property type="entry name" value="GGDEF"/>
    <property type="match status" value="1"/>
</dbReference>
<dbReference type="PANTHER" id="PTHR45138">
    <property type="entry name" value="REGULATORY COMPONENTS OF SENSORY TRANSDUCTION SYSTEM"/>
    <property type="match status" value="1"/>
</dbReference>
<feature type="domain" description="GGDEF" evidence="7">
    <location>
        <begin position="416"/>
        <end position="548"/>
    </location>
</feature>
<dbReference type="InterPro" id="IPR050469">
    <property type="entry name" value="Diguanylate_Cyclase"/>
</dbReference>
<proteinExistence type="predicted"/>
<dbReference type="GO" id="GO:0000160">
    <property type="term" value="P:phosphorelay signal transduction system"/>
    <property type="evidence" value="ECO:0007669"/>
    <property type="project" value="UniProtKB-KW"/>
</dbReference>
<sequence length="557" mass="61338">MSEESLSEVARKLELLKLRFKDKATKDIGLLQQAIDQFRVGRFGPNDVAAAYHSLHRLAGSAGSFGYLALGEEARALEVMLKPLAEASNEVAPEQVQSVIDEAFAWRVAHLIDFLSLDQAVGQRAAAASLPVNGEMATESCVLIVHSDPDRAQELVQGLELHGFAPLALPTLQKAAEYGLSDVTALIAQDTQILRDGWQLESISDTPPVISLGAGDSFDERYALAECGVDGFLGEPVDIPVLADYMERLITEREESGSGRVMIVDDDPELLEHYGLVLEAGGLEVWRVNDPADILTALSEFRPDIVLMDVQMGKYRGPNLAQMLRFEPGWLGLPIIYLSSEDDREFQVEAMAKGGDDFLTKPVSDDFLLRAVTVRCYRARQLDKLASRDSLTGLLKHSLAKSEIQNEHARCRRRGEQAVVAMLDLDHFKQVNDRFGHRAGDLVIKGLANLLRHQLRKSDVIGRYGGEEFVVALPDCSVENAQRIMQSVCKHMAGIEFHSDDQEFTVTLSVGMVPLQDFLTSDDAIDAADQALYQQKQAGRNGVWVGGDKSERVRTLG</sequence>
<dbReference type="Pfam" id="PF01627">
    <property type="entry name" value="Hpt"/>
    <property type="match status" value="1"/>
</dbReference>
<evidence type="ECO:0000313" key="9">
    <source>
        <dbReference type="Proteomes" id="UP000061489"/>
    </source>
</evidence>
<dbReference type="RefSeq" id="WP_041339997.1">
    <property type="nucleotide sequence ID" value="NZ_CP007151.1"/>
</dbReference>
<dbReference type="Pfam" id="PF00072">
    <property type="entry name" value="Response_reg"/>
    <property type="match status" value="1"/>
</dbReference>
<dbReference type="PROSITE" id="PS50110">
    <property type="entry name" value="RESPONSE_REGULATORY"/>
    <property type="match status" value="2"/>
</dbReference>
<dbReference type="HOGENOM" id="CLU_000445_11_28_6"/>
<keyword evidence="3" id="KW-0902">Two-component regulatory system</keyword>
<evidence type="ECO:0000256" key="1">
    <source>
        <dbReference type="ARBA" id="ARBA00001946"/>
    </source>
</evidence>
<comment type="caution">
    <text evidence="5">Lacks conserved residue(s) required for the propagation of feature annotation.</text>
</comment>
<dbReference type="GO" id="GO:0052621">
    <property type="term" value="F:diguanylate cyclase activity"/>
    <property type="evidence" value="ECO:0007669"/>
    <property type="project" value="UniProtKB-EC"/>
</dbReference>
<name>W5YI70_9GAMM</name>
<feature type="domain" description="Response regulatory" evidence="6">
    <location>
        <begin position="260"/>
        <end position="376"/>
    </location>
</feature>
<evidence type="ECO:0000256" key="2">
    <source>
        <dbReference type="ARBA" id="ARBA00012528"/>
    </source>
</evidence>
<dbReference type="InterPro" id="IPR029787">
    <property type="entry name" value="Nucleotide_cyclase"/>
</dbReference>
<dbReference type="Proteomes" id="UP000061489">
    <property type="component" value="Chromosome"/>
</dbReference>
<dbReference type="Gene3D" id="3.40.50.2300">
    <property type="match status" value="1"/>
</dbReference>
<dbReference type="CDD" id="cd01949">
    <property type="entry name" value="GGDEF"/>
    <property type="match status" value="1"/>
</dbReference>
<dbReference type="OrthoDB" id="9812260at2"/>
<dbReference type="SMART" id="SM00267">
    <property type="entry name" value="GGDEF"/>
    <property type="match status" value="1"/>
</dbReference>
<dbReference type="FunFam" id="3.30.70.270:FF:000001">
    <property type="entry name" value="Diguanylate cyclase domain protein"/>
    <property type="match status" value="1"/>
</dbReference>
<dbReference type="GO" id="GO:0005886">
    <property type="term" value="C:plasma membrane"/>
    <property type="evidence" value="ECO:0007669"/>
    <property type="project" value="TreeGrafter"/>
</dbReference>
<gene>
    <name evidence="8" type="ORF">AU14_07795</name>
</gene>
<dbReference type="STRING" id="1420916.AU14_07795"/>
<dbReference type="InterPro" id="IPR043128">
    <property type="entry name" value="Rev_trsase/Diguanyl_cyclase"/>
</dbReference>
<reference evidence="8 9" key="1">
    <citation type="journal article" date="2014" name="Genome Announc.">
        <title>Draft Genome Sequences of Marinobacter similis A3d10T and Marinobacter salarius R9SW1T.</title>
        <authorList>
            <person name="Ivanova E.P."/>
            <person name="Ng H.J."/>
            <person name="Webb H.K."/>
            <person name="Feng G."/>
            <person name="Oshima K."/>
            <person name="Hattori M."/>
            <person name="Ohkuma M."/>
            <person name="Sergeev A.F."/>
            <person name="Mikhailov V.V."/>
            <person name="Crawford R.J."/>
            <person name="Sawabe T."/>
        </authorList>
    </citation>
    <scope>NUCLEOTIDE SEQUENCE [LARGE SCALE GENOMIC DNA]</scope>
    <source>
        <strain evidence="8 9">A3d10</strain>
    </source>
</reference>
<dbReference type="InterPro" id="IPR036641">
    <property type="entry name" value="HPT_dom_sf"/>
</dbReference>
<dbReference type="Pfam" id="PF00990">
    <property type="entry name" value="GGDEF"/>
    <property type="match status" value="1"/>
</dbReference>
<dbReference type="AlphaFoldDB" id="W5YI70"/>
<dbReference type="Gene3D" id="1.20.120.160">
    <property type="entry name" value="HPT domain"/>
    <property type="match status" value="1"/>
</dbReference>
<dbReference type="Gene3D" id="3.30.70.270">
    <property type="match status" value="1"/>
</dbReference>
<dbReference type="PANTHER" id="PTHR45138:SF9">
    <property type="entry name" value="DIGUANYLATE CYCLASE DGCM-RELATED"/>
    <property type="match status" value="1"/>
</dbReference>
<evidence type="ECO:0000259" key="7">
    <source>
        <dbReference type="PROSITE" id="PS50887"/>
    </source>
</evidence>
<dbReference type="InterPro" id="IPR000160">
    <property type="entry name" value="GGDEF_dom"/>
</dbReference>
<dbReference type="SUPFAM" id="SSF52172">
    <property type="entry name" value="CheY-like"/>
    <property type="match status" value="2"/>
</dbReference>